<dbReference type="PANTHER" id="PTHR23155:SF1230">
    <property type="entry name" value="OS09G0517200 PROTEIN"/>
    <property type="match status" value="1"/>
</dbReference>
<protein>
    <recommendedName>
        <fullName evidence="7">Disease resistance protein RPM1</fullName>
    </recommendedName>
</protein>
<dbReference type="GO" id="GO:0009626">
    <property type="term" value="P:plant-type hypersensitive response"/>
    <property type="evidence" value="ECO:0007669"/>
    <property type="project" value="UniProtKB-ARBA"/>
</dbReference>
<dbReference type="Pfam" id="PF23598">
    <property type="entry name" value="LRR_14"/>
    <property type="match status" value="2"/>
</dbReference>
<dbReference type="InterPro" id="IPR058922">
    <property type="entry name" value="WHD_DRP"/>
</dbReference>
<dbReference type="InterPro" id="IPR036388">
    <property type="entry name" value="WH-like_DNA-bd_sf"/>
</dbReference>
<organism evidence="5 6">
    <name type="scientific">Lolium multiflorum</name>
    <name type="common">Italian ryegrass</name>
    <name type="synonym">Lolium perenne subsp. multiflorum</name>
    <dbReference type="NCBI Taxonomy" id="4521"/>
    <lineage>
        <taxon>Eukaryota</taxon>
        <taxon>Viridiplantae</taxon>
        <taxon>Streptophyta</taxon>
        <taxon>Embryophyta</taxon>
        <taxon>Tracheophyta</taxon>
        <taxon>Spermatophyta</taxon>
        <taxon>Magnoliopsida</taxon>
        <taxon>Liliopsida</taxon>
        <taxon>Poales</taxon>
        <taxon>Poaceae</taxon>
        <taxon>BOP clade</taxon>
        <taxon>Pooideae</taxon>
        <taxon>Poodae</taxon>
        <taxon>Poeae</taxon>
        <taxon>Poeae Chloroplast Group 2 (Poeae type)</taxon>
        <taxon>Loliodinae</taxon>
        <taxon>Loliinae</taxon>
        <taxon>Lolium</taxon>
    </lineage>
</organism>
<dbReference type="InterPro" id="IPR032675">
    <property type="entry name" value="LRR_dom_sf"/>
</dbReference>
<dbReference type="EMBL" id="JAUUTY010000004">
    <property type="protein sequence ID" value="KAK1647221.1"/>
    <property type="molecule type" value="Genomic_DNA"/>
</dbReference>
<dbReference type="Pfam" id="PF23559">
    <property type="entry name" value="WHD_DRP"/>
    <property type="match status" value="1"/>
</dbReference>
<feature type="domain" description="Disease resistance R13L4/SHOC-2-like LRR" evidence="4">
    <location>
        <begin position="167"/>
        <end position="266"/>
    </location>
</feature>
<feature type="domain" description="Disease resistance R13L4/SHOC-2-like LRR" evidence="4">
    <location>
        <begin position="310"/>
        <end position="575"/>
    </location>
</feature>
<name>A0AAD8W8A1_LOLMU</name>
<evidence type="ECO:0000259" key="4">
    <source>
        <dbReference type="Pfam" id="PF23598"/>
    </source>
</evidence>
<evidence type="ECO:0000259" key="3">
    <source>
        <dbReference type="Pfam" id="PF23559"/>
    </source>
</evidence>
<feature type="domain" description="Disease resistance protein winged helix" evidence="3">
    <location>
        <begin position="45"/>
        <end position="101"/>
    </location>
</feature>
<proteinExistence type="predicted"/>
<comment type="caution">
    <text evidence="5">The sequence shown here is derived from an EMBL/GenBank/DDBJ whole genome shotgun (WGS) entry which is preliminary data.</text>
</comment>
<keyword evidence="6" id="KW-1185">Reference proteome</keyword>
<keyword evidence="1" id="KW-0677">Repeat</keyword>
<dbReference type="SUPFAM" id="SSF52047">
    <property type="entry name" value="RNI-like"/>
    <property type="match status" value="1"/>
</dbReference>
<reference evidence="5" key="1">
    <citation type="submission" date="2023-07" db="EMBL/GenBank/DDBJ databases">
        <title>A chromosome-level genome assembly of Lolium multiflorum.</title>
        <authorList>
            <person name="Chen Y."/>
            <person name="Copetti D."/>
            <person name="Kolliker R."/>
            <person name="Studer B."/>
        </authorList>
    </citation>
    <scope>NUCLEOTIDE SEQUENCE</scope>
    <source>
        <strain evidence="5">02402/16</strain>
        <tissue evidence="5">Leaf</tissue>
    </source>
</reference>
<dbReference type="Gene3D" id="1.10.10.10">
    <property type="entry name" value="Winged helix-like DNA-binding domain superfamily/Winged helix DNA-binding domain"/>
    <property type="match status" value="1"/>
</dbReference>
<gene>
    <name evidence="5" type="ORF">QYE76_065026</name>
</gene>
<accession>A0AAD8W8A1</accession>
<evidence type="ECO:0000256" key="1">
    <source>
        <dbReference type="ARBA" id="ARBA00022737"/>
    </source>
</evidence>
<dbReference type="Proteomes" id="UP001231189">
    <property type="component" value="Unassembled WGS sequence"/>
</dbReference>
<keyword evidence="2" id="KW-0611">Plant defense</keyword>
<dbReference type="InterPro" id="IPR055414">
    <property type="entry name" value="LRR_R13L4/SHOC2-like"/>
</dbReference>
<evidence type="ECO:0000256" key="2">
    <source>
        <dbReference type="ARBA" id="ARBA00022821"/>
    </source>
</evidence>
<dbReference type="Gene3D" id="3.80.10.10">
    <property type="entry name" value="Ribonuclease Inhibitor"/>
    <property type="match status" value="1"/>
</dbReference>
<dbReference type="InterPro" id="IPR044974">
    <property type="entry name" value="Disease_R_plants"/>
</dbReference>
<evidence type="ECO:0008006" key="7">
    <source>
        <dbReference type="Google" id="ProtNLM"/>
    </source>
</evidence>
<sequence>MEWMKLHEHFGAELESDLRNITNVIVSSYDGLPYHLKSIFLYLCIFPQNCDIRCNRLLRRWMAEGYIAKNRDMPVEEVAERFYNELMNRSMIQPSKKKKKIIPSFGVGRSTIHSMLLQIILPKAIEENQLFLIEKQCNGVPQSKIRHLVVSRWNKDKKLENINLSYIRSLTVFGDCPVSLISPKMRLLRVLDLEDTTDVKNEDLRHIGNLYHLRYLSLRGKNISRLPSSLQNLRYLETLDIQGTKVTQLPRGIVKLEKLRYILAGVNFSKDLLQKVAQVEMDNQKTTLMGNMAAFQCCNCSEISNRYQLSVKAPKGIEKLRNLHMLGAFNVVRGHGVARRLEHLTDLQRLGVTVTGLSEKGSQELCHSIGKLGRLQRLEVRSHSLEFLAKMDESATPKHLASLKLLGNLSLLPKWIASLNDLTKVRLLGTKLEQGQVDILGNLRSLAFLGLWEKSYIGESLCFCTSKFPKLKFLDIDGLQKIKMVMVQEPEVKFLNIDGQDKIEIKVHAMPELEQLWVQNCRALSDSADALSGIPHLVNLNELVVKQCGEKEKLIETLQWQISQWQVSLHKKRPKFFIGKIILPASSQPNTSTAAG</sequence>
<dbReference type="FunFam" id="1.10.10.10:FF:000322">
    <property type="entry name" value="Probable disease resistance protein At1g63360"/>
    <property type="match status" value="1"/>
</dbReference>
<dbReference type="GO" id="GO:0042742">
    <property type="term" value="P:defense response to bacterium"/>
    <property type="evidence" value="ECO:0007669"/>
    <property type="project" value="UniProtKB-ARBA"/>
</dbReference>
<dbReference type="AlphaFoldDB" id="A0AAD8W8A1"/>
<evidence type="ECO:0000313" key="5">
    <source>
        <dbReference type="EMBL" id="KAK1647221.1"/>
    </source>
</evidence>
<dbReference type="GO" id="GO:0002758">
    <property type="term" value="P:innate immune response-activating signaling pathway"/>
    <property type="evidence" value="ECO:0007669"/>
    <property type="project" value="UniProtKB-ARBA"/>
</dbReference>
<dbReference type="PANTHER" id="PTHR23155">
    <property type="entry name" value="DISEASE RESISTANCE PROTEIN RP"/>
    <property type="match status" value="1"/>
</dbReference>
<evidence type="ECO:0000313" key="6">
    <source>
        <dbReference type="Proteomes" id="UP001231189"/>
    </source>
</evidence>